<organism evidence="2 3">
    <name type="scientific">Congregibacter litoralis KT71</name>
    <dbReference type="NCBI Taxonomy" id="314285"/>
    <lineage>
        <taxon>Bacteria</taxon>
        <taxon>Pseudomonadati</taxon>
        <taxon>Pseudomonadota</taxon>
        <taxon>Gammaproteobacteria</taxon>
        <taxon>Cellvibrionales</taxon>
        <taxon>Halieaceae</taxon>
        <taxon>Congregibacter</taxon>
    </lineage>
</organism>
<accession>A4AC65</accession>
<reference evidence="2 3" key="2">
    <citation type="journal article" date="2009" name="PLoS ONE">
        <title>The photosynthetic apparatus and its regulation in the aerobic gammaproteobacterium Congregibacter litoralis gen. nov., sp. nov.</title>
        <authorList>
            <person name="Spring S."/>
            <person name="Lunsdorf H."/>
            <person name="Fuchs B.M."/>
            <person name="Tindall B.J."/>
        </authorList>
    </citation>
    <scope>NUCLEOTIDE SEQUENCE [LARGE SCALE GENOMIC DNA]</scope>
    <source>
        <strain evidence="2">KT71</strain>
    </source>
</reference>
<dbReference type="STRING" id="314285.KT71_05807"/>
<feature type="domain" description="Chalcone isomerase" evidence="1">
    <location>
        <begin position="44"/>
        <end position="193"/>
    </location>
</feature>
<gene>
    <name evidence="2" type="ORF">KT71_05807</name>
</gene>
<dbReference type="AlphaFoldDB" id="A4AC65"/>
<keyword evidence="3" id="KW-1185">Reference proteome</keyword>
<dbReference type="EMBL" id="AAOA02000006">
    <property type="protein sequence ID" value="EAQ96515.2"/>
    <property type="molecule type" value="Genomic_DNA"/>
</dbReference>
<protein>
    <recommendedName>
        <fullName evidence="1">Chalcone isomerase domain-containing protein</fullName>
    </recommendedName>
</protein>
<reference evidence="2 3" key="1">
    <citation type="journal article" date="2007" name="Proc. Natl. Acad. Sci. U.S.A.">
        <title>Characterization of a marine gammaproteobacterium capable of aerobic anoxygenic photosynthesis.</title>
        <authorList>
            <person name="Fuchs B.M."/>
            <person name="Spring S."/>
            <person name="Teeling H."/>
            <person name="Quast C."/>
            <person name="Wulf J."/>
            <person name="Schattenhofer M."/>
            <person name="Yan S."/>
            <person name="Ferriera S."/>
            <person name="Johnson J."/>
            <person name="Glockner F.O."/>
            <person name="Amann R."/>
        </authorList>
    </citation>
    <scope>NUCLEOTIDE SEQUENCE [LARGE SCALE GENOMIC DNA]</scope>
    <source>
        <strain evidence="2">KT71</strain>
    </source>
</reference>
<sequence length="195" mass="22156">MSNASASRETKSPRKRAGLVALIMLTAAAVANELAVNKAAAATMQQTAEERELNLEKVGEARLKFLLWSVYDSRLYTPTGQYQNGIRPLKLEIEYLLDVKADALVERTQTEWNKMGRNHPRQDEWRQKLGSIWTDINSGDVISLELDQENRSTFRRNGELLGHIEDPEFGQEFVDIWLSEDCTHPEVRQALLGQS</sequence>
<dbReference type="OrthoDB" id="8527419at2"/>
<dbReference type="HOGENOM" id="CLU_102167_1_1_6"/>
<dbReference type="Proteomes" id="UP000019205">
    <property type="component" value="Chromosome"/>
</dbReference>
<proteinExistence type="predicted"/>
<comment type="caution">
    <text evidence="2">The sequence shown here is derived from an EMBL/GenBank/DDBJ whole genome shotgun (WGS) entry which is preliminary data.</text>
</comment>
<evidence type="ECO:0000313" key="3">
    <source>
        <dbReference type="Proteomes" id="UP000019205"/>
    </source>
</evidence>
<evidence type="ECO:0000259" key="1">
    <source>
        <dbReference type="Pfam" id="PF16036"/>
    </source>
</evidence>
<dbReference type="eggNOG" id="COG3572">
    <property type="taxonomic scope" value="Bacteria"/>
</dbReference>
<dbReference type="RefSeq" id="WP_023660459.1">
    <property type="nucleotide sequence ID" value="NZ_CM002299.1"/>
</dbReference>
<evidence type="ECO:0000313" key="2">
    <source>
        <dbReference type="EMBL" id="EAQ96515.2"/>
    </source>
</evidence>
<name>A4AC65_9GAMM</name>
<dbReference type="Pfam" id="PF16036">
    <property type="entry name" value="Chalcone_3"/>
    <property type="match status" value="1"/>
</dbReference>
<dbReference type="InterPro" id="IPR016087">
    <property type="entry name" value="Chalcone_isomerase"/>
</dbReference>